<accession>G0V6K9</accession>
<dbReference type="eggNOG" id="KOG0350">
    <property type="taxonomic scope" value="Eukaryota"/>
</dbReference>
<dbReference type="GO" id="GO:0016787">
    <property type="term" value="F:hydrolase activity"/>
    <property type="evidence" value="ECO:0007669"/>
    <property type="project" value="UniProtKB-KW"/>
</dbReference>
<evidence type="ECO:0000256" key="7">
    <source>
        <dbReference type="RuleBase" id="RU365068"/>
    </source>
</evidence>
<evidence type="ECO:0000256" key="6">
    <source>
        <dbReference type="RuleBase" id="RU000492"/>
    </source>
</evidence>
<dbReference type="STRING" id="1064592.G0V6K9"/>
<dbReference type="InterPro" id="IPR011545">
    <property type="entry name" value="DEAD/DEAH_box_helicase_dom"/>
</dbReference>
<evidence type="ECO:0000259" key="10">
    <source>
        <dbReference type="PROSITE" id="PS51194"/>
    </source>
</evidence>
<dbReference type="AlphaFoldDB" id="G0V6K9"/>
<feature type="compositionally biased region" description="Acidic residues" evidence="8">
    <location>
        <begin position="65"/>
        <end position="85"/>
    </location>
</feature>
<dbReference type="InterPro" id="IPR027417">
    <property type="entry name" value="P-loop_NTPase"/>
</dbReference>
<dbReference type="EC" id="3.6.4.13" evidence="7"/>
<keyword evidence="12" id="KW-1185">Reference proteome</keyword>
<proteinExistence type="inferred from homology"/>
<evidence type="ECO:0000313" key="12">
    <source>
        <dbReference type="Proteomes" id="UP000001640"/>
    </source>
</evidence>
<dbReference type="Pfam" id="PF00271">
    <property type="entry name" value="Helicase_C"/>
    <property type="match status" value="1"/>
</dbReference>
<dbReference type="GO" id="GO:0030687">
    <property type="term" value="C:preribosome, large subunit precursor"/>
    <property type="evidence" value="ECO:0007669"/>
    <property type="project" value="EnsemblFungi"/>
</dbReference>
<keyword evidence="5 7" id="KW-0694">RNA-binding</keyword>
<keyword evidence="1 6" id="KW-0547">Nucleotide-binding</keyword>
<dbReference type="InterPro" id="IPR014001">
    <property type="entry name" value="Helicase_ATP-bd"/>
</dbReference>
<evidence type="ECO:0000256" key="5">
    <source>
        <dbReference type="ARBA" id="ARBA00022884"/>
    </source>
</evidence>
<dbReference type="PROSITE" id="PS51192">
    <property type="entry name" value="HELICASE_ATP_BIND_1"/>
    <property type="match status" value="1"/>
</dbReference>
<dbReference type="SMART" id="SM00490">
    <property type="entry name" value="HELICc"/>
    <property type="match status" value="1"/>
</dbReference>
<dbReference type="OMA" id="HLEWLVI"/>
<dbReference type="Gene3D" id="3.40.50.300">
    <property type="entry name" value="P-loop containing nucleotide triphosphate hydrolases"/>
    <property type="match status" value="2"/>
</dbReference>
<dbReference type="InterPro" id="IPR001650">
    <property type="entry name" value="Helicase_C-like"/>
</dbReference>
<dbReference type="GO" id="GO:0005524">
    <property type="term" value="F:ATP binding"/>
    <property type="evidence" value="ECO:0007669"/>
    <property type="project" value="UniProtKB-UniRule"/>
</dbReference>
<keyword evidence="4 6" id="KW-0067">ATP-binding</keyword>
<feature type="domain" description="Helicase ATP-binding" evidence="9">
    <location>
        <begin position="228"/>
        <end position="408"/>
    </location>
</feature>
<feature type="compositionally biased region" description="Acidic residues" evidence="8">
    <location>
        <begin position="33"/>
        <end position="57"/>
    </location>
</feature>
<comment type="function">
    <text evidence="7">RNA helicase.</text>
</comment>
<dbReference type="InterPro" id="IPR000629">
    <property type="entry name" value="RNA-helicase_DEAD-box_CS"/>
</dbReference>
<dbReference type="KEGG" id="ncs:NCAS_0A05470"/>
<dbReference type="GO" id="GO:0000463">
    <property type="term" value="P:maturation of LSU-rRNA from tricistronic rRNA transcript (SSU-rRNA, 5.8S rRNA, LSU-rRNA)"/>
    <property type="evidence" value="ECO:0007669"/>
    <property type="project" value="EnsemblFungi"/>
</dbReference>
<feature type="region of interest" description="Disordered" evidence="8">
    <location>
        <begin position="1"/>
        <end position="127"/>
    </location>
</feature>
<evidence type="ECO:0000256" key="4">
    <source>
        <dbReference type="ARBA" id="ARBA00022840"/>
    </source>
</evidence>
<comment type="similarity">
    <text evidence="6">Belongs to the DEAD box helicase family.</text>
</comment>
<name>G0V6K9_NAUCA</name>
<dbReference type="GO" id="GO:0003723">
    <property type="term" value="F:RNA binding"/>
    <property type="evidence" value="ECO:0007669"/>
    <property type="project" value="UniProtKB-UniRule"/>
</dbReference>
<dbReference type="CDD" id="cd18787">
    <property type="entry name" value="SF2_C_DEAD"/>
    <property type="match status" value="1"/>
</dbReference>
<dbReference type="CDD" id="cd17956">
    <property type="entry name" value="DEADc_DDX51"/>
    <property type="match status" value="1"/>
</dbReference>
<dbReference type="Pfam" id="PF00270">
    <property type="entry name" value="DEAD"/>
    <property type="match status" value="1"/>
</dbReference>
<dbReference type="PROSITE" id="PS00039">
    <property type="entry name" value="DEAD_ATP_HELICASE"/>
    <property type="match status" value="1"/>
</dbReference>
<dbReference type="SUPFAM" id="SSF52540">
    <property type="entry name" value="P-loop containing nucleoside triphosphate hydrolases"/>
    <property type="match status" value="1"/>
</dbReference>
<sequence>MFAVRFDPTKIVEEPKNEPKKIIPLKRRKSVNDDGESDEEEEKEDEPVKADDEDIPENEEHQSESDSEPEEESEPEPLIEDDTTLESEKKHTSVLSRFQQTISLQDKMHSSDLVPEKTENTADQEIEDEDVDMDVHDLEHIPQPAVVRTSKEDKQSLKENKSIAWINTTKVHYDNTMIKPYTSYQDSLEPKLLNNITKYFSNDTFPIQTILLDTLLPVLNFSQRITKKNFTRRVGDILVNASTGSGKTLAYSIPIVQTLSKRSVNKLRALIIVPTKLLIHQVYDTLSKLSQGTSLIISISKLESSLKEEHQKLQNLEPDVLIITPGRLVDHLNMGSISLKNLKMLVLDEADRLLNQSFQNWCFELMNRLKTDKLDQMPGNVIKMVFSATLTTNTQKLHDLNLYSPKLFVMDSVKLYHLPAMLQEFNINIPTAKSLYKPLLLLRLLKEQSTARILVFAKSNEASLRLATLLNILINKNMENLSTTKRYEITSINSNNSKSENKKLVATFAAAATDENINKILITTDLMSRGVDITNVTDVINYDVPISSQQYVHRCGRTARANTKGNVYNMLVGKGERNFWSQHIDNDVARDVNGFTPKLWGVQEEVEQPEEEEEDSKVRTNAFLQISKEEDAIYKECLQNLKEQSMAHN</sequence>
<dbReference type="RefSeq" id="XP_003673488.1">
    <property type="nucleotide sequence ID" value="XM_003673440.1"/>
</dbReference>
<keyword evidence="3 6" id="KW-0347">Helicase</keyword>
<dbReference type="OrthoDB" id="3370at2759"/>
<dbReference type="InParanoid" id="G0V6K9"/>
<dbReference type="SMART" id="SM00487">
    <property type="entry name" value="DEXDc"/>
    <property type="match status" value="1"/>
</dbReference>
<keyword evidence="2 6" id="KW-0378">Hydrolase</keyword>
<dbReference type="Proteomes" id="UP000001640">
    <property type="component" value="Chromosome 1"/>
</dbReference>
<dbReference type="PANTHER" id="PTHR24031">
    <property type="entry name" value="RNA HELICASE"/>
    <property type="match status" value="1"/>
</dbReference>
<evidence type="ECO:0000259" key="9">
    <source>
        <dbReference type="PROSITE" id="PS51192"/>
    </source>
</evidence>
<organism evidence="11 12">
    <name type="scientific">Naumovozyma castellii</name>
    <name type="common">Yeast</name>
    <name type="synonym">Saccharomyces castellii</name>
    <dbReference type="NCBI Taxonomy" id="27288"/>
    <lineage>
        <taxon>Eukaryota</taxon>
        <taxon>Fungi</taxon>
        <taxon>Dikarya</taxon>
        <taxon>Ascomycota</taxon>
        <taxon>Saccharomycotina</taxon>
        <taxon>Saccharomycetes</taxon>
        <taxon>Saccharomycetales</taxon>
        <taxon>Saccharomycetaceae</taxon>
        <taxon>Naumovozyma</taxon>
    </lineage>
</organism>
<feature type="compositionally biased region" description="Basic and acidic residues" evidence="8">
    <location>
        <begin position="106"/>
        <end position="120"/>
    </location>
</feature>
<protein>
    <recommendedName>
        <fullName evidence="7">ATP-dependent RNA helicase</fullName>
        <ecNumber evidence="7">3.6.4.13</ecNumber>
    </recommendedName>
</protein>
<dbReference type="GO" id="GO:0003724">
    <property type="term" value="F:RNA helicase activity"/>
    <property type="evidence" value="ECO:0007669"/>
    <property type="project" value="UniProtKB-EC"/>
</dbReference>
<comment type="catalytic activity">
    <reaction evidence="7">
        <text>ATP + H2O = ADP + phosphate + H(+)</text>
        <dbReference type="Rhea" id="RHEA:13065"/>
        <dbReference type="ChEBI" id="CHEBI:15377"/>
        <dbReference type="ChEBI" id="CHEBI:15378"/>
        <dbReference type="ChEBI" id="CHEBI:30616"/>
        <dbReference type="ChEBI" id="CHEBI:43474"/>
        <dbReference type="ChEBI" id="CHEBI:456216"/>
        <dbReference type="EC" id="3.6.4.13"/>
    </reaction>
</comment>
<gene>
    <name evidence="11" type="primary">NCAS0A05470</name>
    <name evidence="11" type="ordered locus">NCAS_0A05470</name>
</gene>
<evidence type="ECO:0000313" key="11">
    <source>
        <dbReference type="EMBL" id="CCC67105.1"/>
    </source>
</evidence>
<feature type="domain" description="Helicase C-terminal" evidence="10">
    <location>
        <begin position="440"/>
        <end position="614"/>
    </location>
</feature>
<evidence type="ECO:0000256" key="8">
    <source>
        <dbReference type="SAM" id="MobiDB-lite"/>
    </source>
</evidence>
<dbReference type="GO" id="GO:0000466">
    <property type="term" value="P:maturation of 5.8S rRNA from tricistronic rRNA transcript (SSU-rRNA, 5.8S rRNA, LSU-rRNA)"/>
    <property type="evidence" value="ECO:0007669"/>
    <property type="project" value="EnsemblFungi"/>
</dbReference>
<evidence type="ECO:0000256" key="1">
    <source>
        <dbReference type="ARBA" id="ARBA00022741"/>
    </source>
</evidence>
<comment type="domain">
    <text evidence="7">The Q motif is unique to and characteristic of the DEAD box family of RNA helicases and controls ATP binding and hydrolysis.</text>
</comment>
<dbReference type="HOGENOM" id="CLU_003041_15_2_1"/>
<dbReference type="PROSITE" id="PS51194">
    <property type="entry name" value="HELICASE_CTER"/>
    <property type="match status" value="1"/>
</dbReference>
<dbReference type="EMBL" id="HE576752">
    <property type="protein sequence ID" value="CCC67105.1"/>
    <property type="molecule type" value="Genomic_DNA"/>
</dbReference>
<reference key="2">
    <citation type="submission" date="2011-08" db="EMBL/GenBank/DDBJ databases">
        <title>Genome sequence of Naumovozyma castellii.</title>
        <authorList>
            <person name="Gordon J.L."/>
            <person name="Armisen D."/>
            <person name="Proux-Wera E."/>
            <person name="OhEigeartaigh S.S."/>
            <person name="Byrne K.P."/>
            <person name="Wolfe K.H."/>
        </authorList>
    </citation>
    <scope>NUCLEOTIDE SEQUENCE</scope>
    <source>
        <strain>Type strain:CBS 4309</strain>
    </source>
</reference>
<dbReference type="FunCoup" id="G0V6K9">
    <property type="interactions" value="943"/>
</dbReference>
<evidence type="ECO:0000256" key="3">
    <source>
        <dbReference type="ARBA" id="ARBA00022806"/>
    </source>
</evidence>
<reference evidence="11 12" key="1">
    <citation type="journal article" date="2011" name="Proc. Natl. Acad. Sci. U.S.A.">
        <title>Evolutionary erosion of yeast sex chromosomes by mating-type switching accidents.</title>
        <authorList>
            <person name="Gordon J.L."/>
            <person name="Armisen D."/>
            <person name="Proux-Wera E."/>
            <person name="Oheigeartaigh S.S."/>
            <person name="Byrne K.P."/>
            <person name="Wolfe K.H."/>
        </authorList>
    </citation>
    <scope>NUCLEOTIDE SEQUENCE [LARGE SCALE GENOMIC DNA]</scope>
    <source>
        <strain evidence="12">ATCC 76901 / BCRC 22586 / CBS 4309 / NBRC 1992 / NRRL Y-12630</strain>
    </source>
</reference>
<feature type="compositionally biased region" description="Basic and acidic residues" evidence="8">
    <location>
        <begin position="7"/>
        <end position="21"/>
    </location>
</feature>
<evidence type="ECO:0000256" key="2">
    <source>
        <dbReference type="ARBA" id="ARBA00022801"/>
    </source>
</evidence>
<dbReference type="GeneID" id="96900586"/>
<dbReference type="GO" id="GO:0005730">
    <property type="term" value="C:nucleolus"/>
    <property type="evidence" value="ECO:0007669"/>
    <property type="project" value="EnsemblFungi"/>
</dbReference>
<feature type="compositionally biased region" description="Polar residues" evidence="8">
    <location>
        <begin position="93"/>
        <end position="104"/>
    </location>
</feature>